<feature type="transmembrane region" description="Helical" evidence="2">
    <location>
        <begin position="234"/>
        <end position="255"/>
    </location>
</feature>
<evidence type="ECO:0000256" key="1">
    <source>
        <dbReference type="SAM" id="MobiDB-lite"/>
    </source>
</evidence>
<dbReference type="PANTHER" id="PTHR31303">
    <property type="entry name" value="CTP-DEPENDENT DIACYLGLYCEROL KINASE 1"/>
    <property type="match status" value="1"/>
</dbReference>
<accession>A0ABQ8X3Z9</accession>
<dbReference type="PANTHER" id="PTHR31303:SF1">
    <property type="entry name" value="CTP-DEPENDENT DIACYLGLYCEROL KINASE 1"/>
    <property type="match status" value="1"/>
</dbReference>
<keyword evidence="2" id="KW-0812">Transmembrane</keyword>
<reference evidence="3" key="1">
    <citation type="submission" date="2022-08" db="EMBL/GenBank/DDBJ databases">
        <title>Novel sulfate-reducing endosymbionts in the free-living metamonad Anaeramoeba.</title>
        <authorList>
            <person name="Jerlstrom-Hultqvist J."/>
            <person name="Cepicka I."/>
            <person name="Gallot-Lavallee L."/>
            <person name="Salas-Leiva D."/>
            <person name="Curtis B.A."/>
            <person name="Zahonova K."/>
            <person name="Pipaliya S."/>
            <person name="Dacks J."/>
            <person name="Roger A.J."/>
        </authorList>
    </citation>
    <scope>NUCLEOTIDE SEQUENCE</scope>
    <source>
        <strain evidence="3">Schooner1</strain>
    </source>
</reference>
<keyword evidence="2" id="KW-0472">Membrane</keyword>
<evidence type="ECO:0000313" key="3">
    <source>
        <dbReference type="EMBL" id="KAJ6227161.1"/>
    </source>
</evidence>
<dbReference type="Proteomes" id="UP001150062">
    <property type="component" value="Unassembled WGS sequence"/>
</dbReference>
<organism evidence="3 4">
    <name type="scientific">Anaeramoeba flamelloides</name>
    <dbReference type="NCBI Taxonomy" id="1746091"/>
    <lineage>
        <taxon>Eukaryota</taxon>
        <taxon>Metamonada</taxon>
        <taxon>Anaeramoebidae</taxon>
        <taxon>Anaeramoeba</taxon>
    </lineage>
</organism>
<comment type="caution">
    <text evidence="3">The sequence shown here is derived from an EMBL/GenBank/DDBJ whole genome shotgun (WGS) entry which is preliminary data.</text>
</comment>
<proteinExistence type="predicted"/>
<protein>
    <submittedName>
        <fullName evidence="3">Farnesol kinase</fullName>
    </submittedName>
</protein>
<sequence>MGIICPSPKLQSYDTMGESSDFDDIEPPKNQNQEIKSSDLSASSELSTDEDSQDREKLFILFNTQAKIIMTQYQKTLLTGLIVGSTFFAIKFLDSIMHFNKTVSRKIVHCSIGFVYCMCWTMFKTASKLDTFLVSMVPGFFIFYCLFFGSGGSRKYDVIGFVNLTTSNNAGELKKGTLYYAIVHVLITWVGFKQIHAIVAISALCFGDGFACLMGVGFGKKILGKLPWSSHKTWVGFFSFFIFSMLSFFVLVLVYSRLDDIMWLRFIRNPFVPIIMIVCAISETLISKYYDNLLIPVVAMALSFFLL</sequence>
<feature type="region of interest" description="Disordered" evidence="1">
    <location>
        <begin position="1"/>
        <end position="49"/>
    </location>
</feature>
<dbReference type="EMBL" id="JAOAOG010000337">
    <property type="protein sequence ID" value="KAJ6227161.1"/>
    <property type="molecule type" value="Genomic_DNA"/>
</dbReference>
<feature type="transmembrane region" description="Helical" evidence="2">
    <location>
        <begin position="77"/>
        <end position="94"/>
    </location>
</feature>
<keyword evidence="3" id="KW-0808">Transferase</keyword>
<evidence type="ECO:0000313" key="4">
    <source>
        <dbReference type="Proteomes" id="UP001150062"/>
    </source>
</evidence>
<keyword evidence="3" id="KW-0418">Kinase</keyword>
<keyword evidence="2" id="KW-1133">Transmembrane helix</keyword>
<evidence type="ECO:0000256" key="2">
    <source>
        <dbReference type="SAM" id="Phobius"/>
    </source>
</evidence>
<dbReference type="InterPro" id="IPR037997">
    <property type="entry name" value="Dgk1-like"/>
</dbReference>
<gene>
    <name evidence="3" type="ORF">M0813_10066</name>
</gene>
<name>A0ABQ8X3Z9_9EUKA</name>
<keyword evidence="4" id="KW-1185">Reference proteome</keyword>
<feature type="compositionally biased region" description="Polar residues" evidence="1">
    <location>
        <begin position="9"/>
        <end position="18"/>
    </location>
</feature>
<feature type="transmembrane region" description="Helical" evidence="2">
    <location>
        <begin position="129"/>
        <end position="149"/>
    </location>
</feature>
<feature type="transmembrane region" description="Helical" evidence="2">
    <location>
        <begin position="198"/>
        <end position="218"/>
    </location>
</feature>
<feature type="transmembrane region" description="Helical" evidence="2">
    <location>
        <begin position="261"/>
        <end position="282"/>
    </location>
</feature>
<dbReference type="GO" id="GO:0016301">
    <property type="term" value="F:kinase activity"/>
    <property type="evidence" value="ECO:0007669"/>
    <property type="project" value="UniProtKB-KW"/>
</dbReference>